<evidence type="ECO:0000313" key="5">
    <source>
        <dbReference type="EMBL" id="PTM57991.1"/>
    </source>
</evidence>
<name>A0A2T4Z7Y0_9BACL</name>
<dbReference type="PROSITE" id="PS50893">
    <property type="entry name" value="ABC_TRANSPORTER_2"/>
    <property type="match status" value="1"/>
</dbReference>
<proteinExistence type="predicted"/>
<keyword evidence="1" id="KW-0813">Transport</keyword>
<evidence type="ECO:0000256" key="3">
    <source>
        <dbReference type="ARBA" id="ARBA00022840"/>
    </source>
</evidence>
<keyword evidence="2" id="KW-0547">Nucleotide-binding</keyword>
<dbReference type="InterPro" id="IPR027417">
    <property type="entry name" value="P-loop_NTPase"/>
</dbReference>
<accession>A0A2T4Z7Y0</accession>
<comment type="caution">
    <text evidence="5">The sequence shown here is derived from an EMBL/GenBank/DDBJ whole genome shotgun (WGS) entry which is preliminary data.</text>
</comment>
<dbReference type="RefSeq" id="WP_170105092.1">
    <property type="nucleotide sequence ID" value="NZ_PZZP01000001.1"/>
</dbReference>
<dbReference type="PROSITE" id="PS00211">
    <property type="entry name" value="ABC_TRANSPORTER_1"/>
    <property type="match status" value="1"/>
</dbReference>
<dbReference type="PANTHER" id="PTHR42939:SF5">
    <property type="entry name" value="ABC-TYPE TRANSPORTER ATP-BINDING PROTEIN ECSA"/>
    <property type="match status" value="1"/>
</dbReference>
<dbReference type="InterPro" id="IPR003593">
    <property type="entry name" value="AAA+_ATPase"/>
</dbReference>
<dbReference type="InterPro" id="IPR051782">
    <property type="entry name" value="ABC_Transporter_VariousFunc"/>
</dbReference>
<dbReference type="GO" id="GO:0005524">
    <property type="term" value="F:ATP binding"/>
    <property type="evidence" value="ECO:0007669"/>
    <property type="project" value="UniProtKB-KW"/>
</dbReference>
<reference evidence="5 6" key="1">
    <citation type="submission" date="2018-04" db="EMBL/GenBank/DDBJ databases">
        <title>Genomic Encyclopedia of Archaeal and Bacterial Type Strains, Phase II (KMG-II): from individual species to whole genera.</title>
        <authorList>
            <person name="Goeker M."/>
        </authorList>
    </citation>
    <scope>NUCLEOTIDE SEQUENCE [LARGE SCALE GENOMIC DNA]</scope>
    <source>
        <strain evidence="5 6">DSM 45169</strain>
    </source>
</reference>
<dbReference type="Gene3D" id="3.40.50.300">
    <property type="entry name" value="P-loop containing nucleotide triphosphate hydrolases"/>
    <property type="match status" value="1"/>
</dbReference>
<organism evidence="5 6">
    <name type="scientific">Desmospora activa DSM 45169</name>
    <dbReference type="NCBI Taxonomy" id="1121389"/>
    <lineage>
        <taxon>Bacteria</taxon>
        <taxon>Bacillati</taxon>
        <taxon>Bacillota</taxon>
        <taxon>Bacilli</taxon>
        <taxon>Bacillales</taxon>
        <taxon>Thermoactinomycetaceae</taxon>
        <taxon>Desmospora</taxon>
    </lineage>
</organism>
<dbReference type="GO" id="GO:0016887">
    <property type="term" value="F:ATP hydrolysis activity"/>
    <property type="evidence" value="ECO:0007669"/>
    <property type="project" value="InterPro"/>
</dbReference>
<dbReference type="CDD" id="cd03230">
    <property type="entry name" value="ABC_DR_subfamily_A"/>
    <property type="match status" value="1"/>
</dbReference>
<dbReference type="SUPFAM" id="SSF52540">
    <property type="entry name" value="P-loop containing nucleoside triphosphate hydrolases"/>
    <property type="match status" value="1"/>
</dbReference>
<feature type="domain" description="ABC transporter" evidence="4">
    <location>
        <begin position="3"/>
        <end position="233"/>
    </location>
</feature>
<dbReference type="Proteomes" id="UP000241639">
    <property type="component" value="Unassembled WGS sequence"/>
</dbReference>
<evidence type="ECO:0000256" key="2">
    <source>
        <dbReference type="ARBA" id="ARBA00022741"/>
    </source>
</evidence>
<evidence type="ECO:0000256" key="1">
    <source>
        <dbReference type="ARBA" id="ARBA00022448"/>
    </source>
</evidence>
<sequence length="233" mass="26560">MGNNLLDVEFLCVGLDGKPIIRDVSFLLKPGEICALIGHNGAGKSITMKSIMGLYKKTTGRICLNGFDQDKEIMKFKQQLTYIPEEPMVFPELTIRQHFLLYSTSYGVAENDYQNKVDYYARIFDLKDKLDEFPHNLSKGMRQKVNVISNLLVDTPLLLVDEPFIGLDIHATQALQDELFQRKKRGLSILLTSHLLDRIRELCDRYVLLVNGAVKETGAIGQLKSIERRMTHE</sequence>
<evidence type="ECO:0000313" key="6">
    <source>
        <dbReference type="Proteomes" id="UP000241639"/>
    </source>
</evidence>
<dbReference type="InterPro" id="IPR003439">
    <property type="entry name" value="ABC_transporter-like_ATP-bd"/>
</dbReference>
<evidence type="ECO:0000259" key="4">
    <source>
        <dbReference type="PROSITE" id="PS50893"/>
    </source>
</evidence>
<dbReference type="Pfam" id="PF00005">
    <property type="entry name" value="ABC_tran"/>
    <property type="match status" value="1"/>
</dbReference>
<dbReference type="InterPro" id="IPR017871">
    <property type="entry name" value="ABC_transporter-like_CS"/>
</dbReference>
<dbReference type="AlphaFoldDB" id="A0A2T4Z7Y0"/>
<keyword evidence="3 5" id="KW-0067">ATP-binding</keyword>
<dbReference type="EMBL" id="PZZP01000001">
    <property type="protein sequence ID" value="PTM57991.1"/>
    <property type="molecule type" value="Genomic_DNA"/>
</dbReference>
<dbReference type="PANTHER" id="PTHR42939">
    <property type="entry name" value="ABC TRANSPORTER ATP-BINDING PROTEIN ALBC-RELATED"/>
    <property type="match status" value="1"/>
</dbReference>
<dbReference type="SMART" id="SM00382">
    <property type="entry name" value="AAA"/>
    <property type="match status" value="1"/>
</dbReference>
<keyword evidence="6" id="KW-1185">Reference proteome</keyword>
<protein>
    <submittedName>
        <fullName evidence="5">ABC-2 type transport system ATP-binding protein</fullName>
    </submittedName>
</protein>
<gene>
    <name evidence="5" type="ORF">C8J48_0563</name>
</gene>